<accession>A0A9Q1IV83</accession>
<feature type="compositionally biased region" description="Basic and acidic residues" evidence="1">
    <location>
        <begin position="84"/>
        <end position="93"/>
    </location>
</feature>
<reference evidence="2" key="1">
    <citation type="journal article" date="2023" name="Science">
        <title>Genome structures resolve the early diversification of teleost fishes.</title>
        <authorList>
            <person name="Parey E."/>
            <person name="Louis A."/>
            <person name="Montfort J."/>
            <person name="Bouchez O."/>
            <person name="Roques C."/>
            <person name="Iampietro C."/>
            <person name="Lluch J."/>
            <person name="Castinel A."/>
            <person name="Donnadieu C."/>
            <person name="Desvignes T."/>
            <person name="Floi Bucao C."/>
            <person name="Jouanno E."/>
            <person name="Wen M."/>
            <person name="Mejri S."/>
            <person name="Dirks R."/>
            <person name="Jansen H."/>
            <person name="Henkel C."/>
            <person name="Chen W.J."/>
            <person name="Zahm M."/>
            <person name="Cabau C."/>
            <person name="Klopp C."/>
            <person name="Thompson A.W."/>
            <person name="Robinson-Rechavi M."/>
            <person name="Braasch I."/>
            <person name="Lecointre G."/>
            <person name="Bobe J."/>
            <person name="Postlethwait J.H."/>
            <person name="Berthelot C."/>
            <person name="Roest Crollius H."/>
            <person name="Guiguen Y."/>
        </authorList>
    </citation>
    <scope>NUCLEOTIDE SEQUENCE</scope>
    <source>
        <strain evidence="2">WJC10195</strain>
    </source>
</reference>
<dbReference type="EMBL" id="JAINUF010000006">
    <property type="protein sequence ID" value="KAJ8356332.1"/>
    <property type="molecule type" value="Genomic_DNA"/>
</dbReference>
<feature type="non-terminal residue" evidence="2">
    <location>
        <position position="1"/>
    </location>
</feature>
<dbReference type="AlphaFoldDB" id="A0A9Q1IV83"/>
<feature type="region of interest" description="Disordered" evidence="1">
    <location>
        <begin position="48"/>
        <end position="93"/>
    </location>
</feature>
<gene>
    <name evidence="2" type="ORF">SKAU_G00191260</name>
</gene>
<comment type="caution">
    <text evidence="2">The sequence shown here is derived from an EMBL/GenBank/DDBJ whole genome shotgun (WGS) entry which is preliminary data.</text>
</comment>
<keyword evidence="3" id="KW-1185">Reference proteome</keyword>
<protein>
    <submittedName>
        <fullName evidence="2">Uncharacterized protein</fullName>
    </submittedName>
</protein>
<name>A0A9Q1IV83_SYNKA</name>
<sequence length="93" mass="10616">TPWRPLFPSGKKEKETKTTTTKCTLDCLQSLLSIYRVGSVGVSRFSELKNRDDHGTSRFRHQPPTTYLPPPRLNVATQTPWQRGNREESDQGT</sequence>
<dbReference type="Proteomes" id="UP001152622">
    <property type="component" value="Chromosome 6"/>
</dbReference>
<organism evidence="2 3">
    <name type="scientific">Synaphobranchus kaupii</name>
    <name type="common">Kaup's arrowtooth eel</name>
    <dbReference type="NCBI Taxonomy" id="118154"/>
    <lineage>
        <taxon>Eukaryota</taxon>
        <taxon>Metazoa</taxon>
        <taxon>Chordata</taxon>
        <taxon>Craniata</taxon>
        <taxon>Vertebrata</taxon>
        <taxon>Euteleostomi</taxon>
        <taxon>Actinopterygii</taxon>
        <taxon>Neopterygii</taxon>
        <taxon>Teleostei</taxon>
        <taxon>Anguilliformes</taxon>
        <taxon>Synaphobranchidae</taxon>
        <taxon>Synaphobranchus</taxon>
    </lineage>
</organism>
<evidence type="ECO:0000313" key="3">
    <source>
        <dbReference type="Proteomes" id="UP001152622"/>
    </source>
</evidence>
<evidence type="ECO:0000313" key="2">
    <source>
        <dbReference type="EMBL" id="KAJ8356332.1"/>
    </source>
</evidence>
<proteinExistence type="predicted"/>
<evidence type="ECO:0000256" key="1">
    <source>
        <dbReference type="SAM" id="MobiDB-lite"/>
    </source>
</evidence>